<dbReference type="GO" id="GO:0046703">
    <property type="term" value="F:natural killer cell lectin-like receptor binding"/>
    <property type="evidence" value="ECO:0007669"/>
    <property type="project" value="TreeGrafter"/>
</dbReference>
<dbReference type="InterPro" id="IPR033992">
    <property type="entry name" value="NKR-like_CTLD"/>
</dbReference>
<keyword evidence="9" id="KW-1185">Reference proteome</keyword>
<dbReference type="PROSITE" id="PS50041">
    <property type="entry name" value="C_TYPE_LECTIN_2"/>
    <property type="match status" value="1"/>
</dbReference>
<keyword evidence="5" id="KW-1133">Transmembrane helix</keyword>
<organism evidence="8 9">
    <name type="scientific">Myodes glareolus</name>
    <name type="common">Bank vole</name>
    <name type="synonym">Clethrionomys glareolus</name>
    <dbReference type="NCBI Taxonomy" id="447135"/>
    <lineage>
        <taxon>Eukaryota</taxon>
        <taxon>Metazoa</taxon>
        <taxon>Chordata</taxon>
        <taxon>Craniata</taxon>
        <taxon>Vertebrata</taxon>
        <taxon>Euteleostomi</taxon>
        <taxon>Mammalia</taxon>
        <taxon>Eutheria</taxon>
        <taxon>Euarchontoglires</taxon>
        <taxon>Glires</taxon>
        <taxon>Rodentia</taxon>
        <taxon>Myomorpha</taxon>
        <taxon>Muroidea</taxon>
        <taxon>Cricetidae</taxon>
        <taxon>Arvicolinae</taxon>
        <taxon>Myodes</taxon>
    </lineage>
</organism>
<dbReference type="InterPro" id="IPR050828">
    <property type="entry name" value="C-type_lectin/matrix_domain"/>
</dbReference>
<dbReference type="GO" id="GO:0009897">
    <property type="term" value="C:external side of plasma membrane"/>
    <property type="evidence" value="ECO:0007669"/>
    <property type="project" value="TreeGrafter"/>
</dbReference>
<evidence type="ECO:0000259" key="7">
    <source>
        <dbReference type="PROSITE" id="PS50041"/>
    </source>
</evidence>
<evidence type="ECO:0000256" key="3">
    <source>
        <dbReference type="ARBA" id="ARBA00022734"/>
    </source>
</evidence>
<dbReference type="AlphaFoldDB" id="A0AAW0HE62"/>
<comment type="caution">
    <text evidence="8">The sequence shown here is derived from an EMBL/GenBank/DDBJ whole genome shotgun (WGS) entry which is preliminary data.</text>
</comment>
<name>A0AAW0HE62_MYOGA</name>
<evidence type="ECO:0000256" key="2">
    <source>
        <dbReference type="ARBA" id="ARBA00022692"/>
    </source>
</evidence>
<dbReference type="Pfam" id="PF00059">
    <property type="entry name" value="Lectin_C"/>
    <property type="match status" value="1"/>
</dbReference>
<dbReference type="InterPro" id="IPR001304">
    <property type="entry name" value="C-type_lectin-like"/>
</dbReference>
<sequence>KFWYQNLFEYAMFACWYLSIVKSREVRSSLYFVITKVGKTDQISRNNTYAVCPRNWIGFGKKCFDFSEDMENWTSSQNYCRALGAQLARFDSQEELNFLKRYKGSSDHWIGLHRESSEQPWMWTDNTEYNNLYVFRMHFILLCSTIVIEVSTRGEGQHAYLSDRGISSGRNNIHRKWICSMPNIYTLQCPGVSQLV</sequence>
<keyword evidence="4" id="KW-0735">Signal-anchor</keyword>
<comment type="subcellular location">
    <subcellularLocation>
        <location evidence="1">Cell membrane</location>
        <topology evidence="1">Single-pass type II membrane protein</topology>
    </subcellularLocation>
</comment>
<feature type="domain" description="C-type lectin" evidence="7">
    <location>
        <begin position="59"/>
        <end position="131"/>
    </location>
</feature>
<dbReference type="GO" id="GO:0030246">
    <property type="term" value="F:carbohydrate binding"/>
    <property type="evidence" value="ECO:0007669"/>
    <property type="project" value="UniProtKB-KW"/>
</dbReference>
<dbReference type="SMART" id="SM00034">
    <property type="entry name" value="CLECT"/>
    <property type="match status" value="1"/>
</dbReference>
<keyword evidence="2" id="KW-0812">Transmembrane</keyword>
<evidence type="ECO:0000256" key="4">
    <source>
        <dbReference type="ARBA" id="ARBA00022968"/>
    </source>
</evidence>
<feature type="non-terminal residue" evidence="8">
    <location>
        <position position="1"/>
    </location>
</feature>
<proteinExistence type="predicted"/>
<dbReference type="PANTHER" id="PTHR45710:SF35">
    <property type="entry name" value="C-TYPE LECTIN DOMAIN FAMILY 2 MEMBER D"/>
    <property type="match status" value="1"/>
</dbReference>
<accession>A0AAW0HE62</accession>
<evidence type="ECO:0000256" key="6">
    <source>
        <dbReference type="ARBA" id="ARBA00023136"/>
    </source>
</evidence>
<dbReference type="SUPFAM" id="SSF56436">
    <property type="entry name" value="C-type lectin-like"/>
    <property type="match status" value="1"/>
</dbReference>
<gene>
    <name evidence="8" type="ORF">U0070_002902</name>
</gene>
<evidence type="ECO:0000256" key="5">
    <source>
        <dbReference type="ARBA" id="ARBA00022989"/>
    </source>
</evidence>
<dbReference type="CDD" id="cd03593">
    <property type="entry name" value="CLECT_NK_receptors_like"/>
    <property type="match status" value="1"/>
</dbReference>
<dbReference type="EMBL" id="JBBHLL010000591">
    <property type="protein sequence ID" value="KAK7799778.1"/>
    <property type="molecule type" value="Genomic_DNA"/>
</dbReference>
<protein>
    <recommendedName>
        <fullName evidence="7">C-type lectin domain-containing protein</fullName>
    </recommendedName>
</protein>
<reference evidence="8 9" key="1">
    <citation type="journal article" date="2023" name="bioRxiv">
        <title>Conserved and derived expression patterns and positive selection on dental genes reveal complex evolutionary context of ever-growing rodent molars.</title>
        <authorList>
            <person name="Calamari Z.T."/>
            <person name="Song A."/>
            <person name="Cohen E."/>
            <person name="Akter M."/>
            <person name="Roy R.D."/>
            <person name="Hallikas O."/>
            <person name="Christensen M.M."/>
            <person name="Li P."/>
            <person name="Marangoni P."/>
            <person name="Jernvall J."/>
            <person name="Klein O.D."/>
        </authorList>
    </citation>
    <scope>NUCLEOTIDE SEQUENCE [LARGE SCALE GENOMIC DNA]</scope>
    <source>
        <strain evidence="8">V071</strain>
    </source>
</reference>
<dbReference type="Gene3D" id="3.10.100.10">
    <property type="entry name" value="Mannose-Binding Protein A, subunit A"/>
    <property type="match status" value="1"/>
</dbReference>
<dbReference type="InterPro" id="IPR016186">
    <property type="entry name" value="C-type_lectin-like/link_sf"/>
</dbReference>
<evidence type="ECO:0000256" key="1">
    <source>
        <dbReference type="ARBA" id="ARBA00004401"/>
    </source>
</evidence>
<dbReference type="Proteomes" id="UP001488838">
    <property type="component" value="Unassembled WGS sequence"/>
</dbReference>
<evidence type="ECO:0000313" key="8">
    <source>
        <dbReference type="EMBL" id="KAK7799778.1"/>
    </source>
</evidence>
<evidence type="ECO:0000313" key="9">
    <source>
        <dbReference type="Proteomes" id="UP001488838"/>
    </source>
</evidence>
<keyword evidence="3" id="KW-0430">Lectin</keyword>
<dbReference type="PANTHER" id="PTHR45710">
    <property type="entry name" value="C-TYPE LECTIN DOMAIN-CONTAINING PROTEIN 180"/>
    <property type="match status" value="1"/>
</dbReference>
<dbReference type="InterPro" id="IPR016187">
    <property type="entry name" value="CTDL_fold"/>
</dbReference>
<keyword evidence="6" id="KW-0472">Membrane</keyword>